<comment type="subcellular location">
    <subcellularLocation>
        <location evidence="1">Secreted</location>
    </subcellularLocation>
</comment>
<keyword evidence="4" id="KW-0862">Zinc</keyword>
<evidence type="ECO:0000313" key="8">
    <source>
        <dbReference type="Proteomes" id="UP000887566"/>
    </source>
</evidence>
<dbReference type="WBParaSite" id="PSAMB.scaffold86size83269.g1546.t1">
    <property type="protein sequence ID" value="PSAMB.scaffold86size83269.g1546.t1"/>
    <property type="gene ID" value="PSAMB.scaffold86size83269.g1546"/>
</dbReference>
<dbReference type="SUPFAM" id="SSF50242">
    <property type="entry name" value="TIMP-like"/>
    <property type="match status" value="1"/>
</dbReference>
<organism evidence="8 9">
    <name type="scientific">Plectus sambesii</name>
    <dbReference type="NCBI Taxonomy" id="2011161"/>
    <lineage>
        <taxon>Eukaryota</taxon>
        <taxon>Metazoa</taxon>
        <taxon>Ecdysozoa</taxon>
        <taxon>Nematoda</taxon>
        <taxon>Chromadorea</taxon>
        <taxon>Plectida</taxon>
        <taxon>Plectina</taxon>
        <taxon>Plectoidea</taxon>
        <taxon>Plectidae</taxon>
        <taxon>Plectus</taxon>
    </lineage>
</organism>
<feature type="domain" description="NTR" evidence="7">
    <location>
        <begin position="21"/>
        <end position="151"/>
    </location>
</feature>
<dbReference type="PANTHER" id="PTHR11844">
    <property type="entry name" value="METALLOPROTEASE INHIBITOR"/>
    <property type="match status" value="1"/>
</dbReference>
<dbReference type="GO" id="GO:0051045">
    <property type="term" value="P:negative regulation of membrane protein ectodomain proteolysis"/>
    <property type="evidence" value="ECO:0007669"/>
    <property type="project" value="TreeGrafter"/>
</dbReference>
<evidence type="ECO:0000256" key="5">
    <source>
        <dbReference type="PIRSR" id="PIRSR601820-3"/>
    </source>
</evidence>
<name>A0A914XHQ8_9BILA</name>
<dbReference type="Pfam" id="PF00965">
    <property type="entry name" value="TIMP"/>
    <property type="match status" value="1"/>
</dbReference>
<dbReference type="GO" id="GO:0046872">
    <property type="term" value="F:metal ion binding"/>
    <property type="evidence" value="ECO:0007669"/>
    <property type="project" value="UniProtKB-KW"/>
</dbReference>
<dbReference type="Proteomes" id="UP000887566">
    <property type="component" value="Unplaced"/>
</dbReference>
<keyword evidence="6" id="KW-0732">Signal</keyword>
<feature type="disulfide bond" evidence="5">
    <location>
        <begin position="24"/>
        <end position="92"/>
    </location>
</feature>
<evidence type="ECO:0000256" key="6">
    <source>
        <dbReference type="SAM" id="SignalP"/>
    </source>
</evidence>
<keyword evidence="4" id="KW-0479">Metal-binding</keyword>
<dbReference type="GO" id="GO:0002020">
    <property type="term" value="F:protease binding"/>
    <property type="evidence" value="ECO:0007669"/>
    <property type="project" value="TreeGrafter"/>
</dbReference>
<reference evidence="9" key="1">
    <citation type="submission" date="2022-11" db="UniProtKB">
        <authorList>
            <consortium name="WormBaseParasite"/>
        </authorList>
    </citation>
    <scope>IDENTIFICATION</scope>
</reference>
<keyword evidence="8" id="KW-1185">Reference proteome</keyword>
<evidence type="ECO:0000256" key="2">
    <source>
        <dbReference type="ARBA" id="ARBA00022525"/>
    </source>
</evidence>
<sequence>MTAATIVFKSSLALCFLSAFCDACSCAKPSPVETMCKSDFAAKVLLMSPAKPAGEFDITYKIEYQAIFLKTEKFVNAHNDTFLVTASSSAACGVTLPFKQGANDNTYLIAGTVDDSGNVRLGLCDSATYPWFHLDPEDRKFLMKGELRNLCIENLSNV</sequence>
<feature type="binding site" evidence="4">
    <location>
        <position position="24"/>
    </location>
    <ligand>
        <name>Zn(2+)</name>
        <dbReference type="ChEBI" id="CHEBI:29105"/>
        <note>ligand shared with metalloproteinase partner</note>
    </ligand>
</feature>
<evidence type="ECO:0000256" key="4">
    <source>
        <dbReference type="PIRSR" id="PIRSR601820-1"/>
    </source>
</evidence>
<dbReference type="GO" id="GO:0008191">
    <property type="term" value="F:metalloendopeptidase inhibitor activity"/>
    <property type="evidence" value="ECO:0007669"/>
    <property type="project" value="InterPro"/>
</dbReference>
<evidence type="ECO:0000256" key="3">
    <source>
        <dbReference type="ARBA" id="ARBA00023157"/>
    </source>
</evidence>
<evidence type="ECO:0000256" key="1">
    <source>
        <dbReference type="ARBA" id="ARBA00004613"/>
    </source>
</evidence>
<dbReference type="Gene3D" id="2.40.50.120">
    <property type="match status" value="1"/>
</dbReference>
<feature type="signal peptide" evidence="6">
    <location>
        <begin position="1"/>
        <end position="23"/>
    </location>
</feature>
<accession>A0A914XHQ8</accession>
<dbReference type="InterPro" id="IPR001820">
    <property type="entry name" value="TIMP"/>
</dbReference>
<evidence type="ECO:0000313" key="9">
    <source>
        <dbReference type="WBParaSite" id="PSAMB.scaffold86size83269.g1546.t1"/>
    </source>
</evidence>
<feature type="chain" id="PRO_5037754864" evidence="6">
    <location>
        <begin position="24"/>
        <end position="158"/>
    </location>
</feature>
<dbReference type="InterPro" id="IPR008993">
    <property type="entry name" value="TIMP-like_OB-fold"/>
</dbReference>
<dbReference type="GO" id="GO:0005615">
    <property type="term" value="C:extracellular space"/>
    <property type="evidence" value="ECO:0007669"/>
    <property type="project" value="TreeGrafter"/>
</dbReference>
<proteinExistence type="predicted"/>
<dbReference type="InterPro" id="IPR001134">
    <property type="entry name" value="Netrin_domain"/>
</dbReference>
<dbReference type="PANTHER" id="PTHR11844:SF25">
    <property type="entry name" value="NTR DOMAIN-CONTAINING PROTEIN"/>
    <property type="match status" value="1"/>
</dbReference>
<protein>
    <submittedName>
        <fullName evidence="9">NTR domain-containing protein</fullName>
    </submittedName>
</protein>
<keyword evidence="2" id="KW-0964">Secreted</keyword>
<keyword evidence="3 5" id="KW-1015">Disulfide bond</keyword>
<feature type="disulfide bond" evidence="5">
    <location>
        <begin position="26"/>
        <end position="124"/>
    </location>
</feature>
<evidence type="ECO:0000259" key="7">
    <source>
        <dbReference type="PROSITE" id="PS50189"/>
    </source>
</evidence>
<dbReference type="PROSITE" id="PS50189">
    <property type="entry name" value="NTR"/>
    <property type="match status" value="1"/>
</dbReference>
<dbReference type="AlphaFoldDB" id="A0A914XHQ8"/>
<dbReference type="GO" id="GO:0031012">
    <property type="term" value="C:extracellular matrix"/>
    <property type="evidence" value="ECO:0007669"/>
    <property type="project" value="TreeGrafter"/>
</dbReference>